<keyword evidence="8 11" id="KW-0067">ATP-binding</keyword>
<evidence type="ECO:0000259" key="12">
    <source>
        <dbReference type="Pfam" id="PF02223"/>
    </source>
</evidence>
<keyword evidence="6 11" id="KW-0547">Nucleotide-binding</keyword>
<keyword evidence="5 11" id="KW-0545">Nucleotide biosynthesis</keyword>
<comment type="caution">
    <text evidence="13">The sequence shown here is derived from an EMBL/GenBank/DDBJ whole genome shotgun (WGS) entry which is preliminary data.</text>
</comment>
<dbReference type="PANTHER" id="PTHR10344">
    <property type="entry name" value="THYMIDYLATE KINASE"/>
    <property type="match status" value="1"/>
</dbReference>
<comment type="similarity">
    <text evidence="1 11">Belongs to the thymidylate kinase family.</text>
</comment>
<dbReference type="GO" id="GO:0004798">
    <property type="term" value="F:dTMP kinase activity"/>
    <property type="evidence" value="ECO:0007669"/>
    <property type="project" value="UniProtKB-EC"/>
</dbReference>
<evidence type="ECO:0000256" key="8">
    <source>
        <dbReference type="ARBA" id="ARBA00022840"/>
    </source>
</evidence>
<evidence type="ECO:0000313" key="13">
    <source>
        <dbReference type="EMBL" id="NMH17454.1"/>
    </source>
</evidence>
<accession>A0ABX1QQY8</accession>
<dbReference type="NCBIfam" id="TIGR00041">
    <property type="entry name" value="DTMP_kinase"/>
    <property type="match status" value="1"/>
</dbReference>
<dbReference type="InterPro" id="IPR018094">
    <property type="entry name" value="Thymidylate_kinase"/>
</dbReference>
<gene>
    <name evidence="11" type="primary">tmk</name>
    <name evidence="13" type="ORF">GV368_10215</name>
</gene>
<feature type="binding site" evidence="11">
    <location>
        <begin position="15"/>
        <end position="22"/>
    </location>
    <ligand>
        <name>ATP</name>
        <dbReference type="ChEBI" id="CHEBI:30616"/>
    </ligand>
</feature>
<evidence type="ECO:0000256" key="4">
    <source>
        <dbReference type="ARBA" id="ARBA00022679"/>
    </source>
</evidence>
<dbReference type="CDD" id="cd01672">
    <property type="entry name" value="TMPK"/>
    <property type="match status" value="1"/>
</dbReference>
<name>A0ABX1QQY8_9PROT</name>
<dbReference type="HAMAP" id="MF_00165">
    <property type="entry name" value="Thymidylate_kinase"/>
    <property type="match status" value="1"/>
</dbReference>
<evidence type="ECO:0000256" key="9">
    <source>
        <dbReference type="ARBA" id="ARBA00029962"/>
    </source>
</evidence>
<sequence>MRESVARVPFITFEGIDGAGKSTQIEALCLFLQQRGTSFERTREPGGTPLGERLREVVLSESMTPETELLVMFAARYEHLHARILPALSAGRWVVCDRFADASYAYQVGGRGVDAGRFTLIERWVLGGVRPDLTFLFDLDPAVAARRLAQTGARGRDRFERLDETFFARVRAAYLERAGREPQRFVVLDATDSPEVLSRRVIAEVQHRWPR</sequence>
<protein>
    <recommendedName>
        <fullName evidence="3 11">Thymidylate kinase</fullName>
        <ecNumber evidence="2 11">2.7.4.9</ecNumber>
    </recommendedName>
    <alternativeName>
        <fullName evidence="9 11">dTMP kinase</fullName>
    </alternativeName>
</protein>
<keyword evidence="14" id="KW-1185">Reference proteome</keyword>
<evidence type="ECO:0000256" key="11">
    <source>
        <dbReference type="HAMAP-Rule" id="MF_00165"/>
    </source>
</evidence>
<evidence type="ECO:0000256" key="2">
    <source>
        <dbReference type="ARBA" id="ARBA00012980"/>
    </source>
</evidence>
<organism evidence="13 14">
    <name type="scientific">Tepidiphilus baoligensis</name>
    <dbReference type="NCBI Taxonomy" id="2698687"/>
    <lineage>
        <taxon>Bacteria</taxon>
        <taxon>Pseudomonadati</taxon>
        <taxon>Pseudomonadota</taxon>
        <taxon>Hydrogenophilia</taxon>
        <taxon>Hydrogenophilales</taxon>
        <taxon>Hydrogenophilaceae</taxon>
        <taxon>Tepidiphilus</taxon>
    </lineage>
</organism>
<evidence type="ECO:0000256" key="10">
    <source>
        <dbReference type="ARBA" id="ARBA00048743"/>
    </source>
</evidence>
<dbReference type="EMBL" id="JAAAUB010000020">
    <property type="protein sequence ID" value="NMH17454.1"/>
    <property type="molecule type" value="Genomic_DNA"/>
</dbReference>
<evidence type="ECO:0000256" key="7">
    <source>
        <dbReference type="ARBA" id="ARBA00022777"/>
    </source>
</evidence>
<dbReference type="InterPro" id="IPR039430">
    <property type="entry name" value="Thymidylate_kin-like_dom"/>
</dbReference>
<keyword evidence="7 11" id="KW-0418">Kinase</keyword>
<evidence type="ECO:0000256" key="5">
    <source>
        <dbReference type="ARBA" id="ARBA00022727"/>
    </source>
</evidence>
<feature type="domain" description="Thymidylate kinase-like" evidence="12">
    <location>
        <begin position="13"/>
        <end position="199"/>
    </location>
</feature>
<dbReference type="PANTHER" id="PTHR10344:SF4">
    <property type="entry name" value="UMP-CMP KINASE 2, MITOCHONDRIAL"/>
    <property type="match status" value="1"/>
</dbReference>
<evidence type="ECO:0000313" key="14">
    <source>
        <dbReference type="Proteomes" id="UP000669605"/>
    </source>
</evidence>
<dbReference type="InterPro" id="IPR027417">
    <property type="entry name" value="P-loop_NTPase"/>
</dbReference>
<proteinExistence type="inferred from homology"/>
<keyword evidence="4 11" id="KW-0808">Transferase</keyword>
<reference evidence="13 14" key="1">
    <citation type="journal article" date="2020" name="Curr. Microbiol.">
        <title>Tepidiphilus baoligensis sp. nov., a Novel Bacterium of the Family Hydrogenophilaceae Isolated from an Oil Reservoir.</title>
        <authorList>
            <person name="Zhang X."/>
            <person name="Wang G."/>
            <person name="Ma X."/>
            <person name="Yu J."/>
            <person name="You J."/>
            <person name="Xue Y."/>
            <person name="Ma Y."/>
        </authorList>
    </citation>
    <scope>NUCLEOTIDE SEQUENCE [LARGE SCALE GENOMIC DNA]</scope>
    <source>
        <strain evidence="13 14">B18-69</strain>
    </source>
</reference>
<dbReference type="Gene3D" id="3.40.50.300">
    <property type="entry name" value="P-loop containing nucleotide triphosphate hydrolases"/>
    <property type="match status" value="1"/>
</dbReference>
<comment type="function">
    <text evidence="11">Phosphorylation of dTMP to form dTDP in both de novo and salvage pathways of dTTP synthesis.</text>
</comment>
<dbReference type="EC" id="2.7.4.9" evidence="2 11"/>
<dbReference type="SUPFAM" id="SSF52540">
    <property type="entry name" value="P-loop containing nucleoside triphosphate hydrolases"/>
    <property type="match status" value="1"/>
</dbReference>
<comment type="catalytic activity">
    <reaction evidence="10 11">
        <text>dTMP + ATP = dTDP + ADP</text>
        <dbReference type="Rhea" id="RHEA:13517"/>
        <dbReference type="ChEBI" id="CHEBI:30616"/>
        <dbReference type="ChEBI" id="CHEBI:58369"/>
        <dbReference type="ChEBI" id="CHEBI:63528"/>
        <dbReference type="ChEBI" id="CHEBI:456216"/>
        <dbReference type="EC" id="2.7.4.9"/>
    </reaction>
</comment>
<evidence type="ECO:0000256" key="6">
    <source>
        <dbReference type="ARBA" id="ARBA00022741"/>
    </source>
</evidence>
<dbReference type="RefSeq" id="WP_169116443.1">
    <property type="nucleotide sequence ID" value="NZ_JAAAUB010000020.1"/>
</dbReference>
<evidence type="ECO:0000256" key="1">
    <source>
        <dbReference type="ARBA" id="ARBA00009776"/>
    </source>
</evidence>
<evidence type="ECO:0000256" key="3">
    <source>
        <dbReference type="ARBA" id="ARBA00017144"/>
    </source>
</evidence>
<dbReference type="Pfam" id="PF02223">
    <property type="entry name" value="Thymidylate_kin"/>
    <property type="match status" value="1"/>
</dbReference>
<dbReference type="Proteomes" id="UP000669605">
    <property type="component" value="Unassembled WGS sequence"/>
</dbReference>